<name>A0A1B6NXF4_9ZZZZ</name>
<evidence type="ECO:0000313" key="1">
    <source>
        <dbReference type="EMBL" id="KTF08083.1"/>
    </source>
</evidence>
<organism evidence="1">
    <name type="scientific">marine sediment metagenome</name>
    <dbReference type="NCBI Taxonomy" id="412755"/>
    <lineage>
        <taxon>unclassified sequences</taxon>
        <taxon>metagenomes</taxon>
        <taxon>ecological metagenomes</taxon>
    </lineage>
</organism>
<comment type="caution">
    <text evidence="1">The sequence shown here is derived from an EMBL/GenBank/DDBJ whole genome shotgun (WGS) entry which is preliminary data.</text>
</comment>
<dbReference type="AlphaFoldDB" id="A0A1B6NXF4"/>
<accession>A0A1B6NXF4</accession>
<sequence length="37" mass="4242">MYFLHAKFGNHNDSRNTMLQTCPFLATILVIRCALSN</sequence>
<proteinExistence type="predicted"/>
<gene>
    <name evidence="1" type="ORF">MGSAQ_000425</name>
</gene>
<dbReference type="EMBL" id="AYSL01000168">
    <property type="protein sequence ID" value="KTF08083.1"/>
    <property type="molecule type" value="Genomic_DNA"/>
</dbReference>
<protein>
    <submittedName>
        <fullName evidence="1">Uncharacterized protein</fullName>
    </submittedName>
</protein>
<reference evidence="1" key="1">
    <citation type="submission" date="2013-11" db="EMBL/GenBank/DDBJ databases">
        <title>Microbial diversity, functional groups and degradation webs in Northern and Southern Mediterranean and Red Sea marine crude oil polluted sites.</title>
        <authorList>
            <person name="Daffonchio D."/>
            <person name="Mapelli F."/>
            <person name="Ferrer M."/>
            <person name="Richter M."/>
            <person name="Cherif A."/>
            <person name="Malkawi H.I."/>
            <person name="Yakimov M.M."/>
            <person name="Abdel-Fattah Y.R."/>
            <person name="Blaghen M."/>
            <person name="Golyshin P.N."/>
            <person name="Kalogerakis N."/>
            <person name="Boon N."/>
            <person name="Magagnini M."/>
            <person name="Fava F."/>
        </authorList>
    </citation>
    <scope>NUCLEOTIDE SEQUENCE</scope>
</reference>